<dbReference type="GO" id="GO:0016020">
    <property type="term" value="C:membrane"/>
    <property type="evidence" value="ECO:0007669"/>
    <property type="project" value="InterPro"/>
</dbReference>
<dbReference type="InterPro" id="IPR037185">
    <property type="entry name" value="EmrE-like"/>
</dbReference>
<feature type="transmembrane region" description="Helical" evidence="1">
    <location>
        <begin position="159"/>
        <end position="178"/>
    </location>
</feature>
<dbReference type="Pfam" id="PF00892">
    <property type="entry name" value="EamA"/>
    <property type="match status" value="2"/>
</dbReference>
<evidence type="ECO:0000313" key="4">
    <source>
        <dbReference type="Proteomes" id="UP000192393"/>
    </source>
</evidence>
<feature type="domain" description="EamA" evidence="2">
    <location>
        <begin position="158"/>
        <end position="313"/>
    </location>
</feature>
<keyword evidence="1" id="KW-0472">Membrane</keyword>
<dbReference type="AlphaFoldDB" id="A0A1W1Z1W3"/>
<evidence type="ECO:0000259" key="2">
    <source>
        <dbReference type="Pfam" id="PF00892"/>
    </source>
</evidence>
<feature type="transmembrane region" description="Helical" evidence="1">
    <location>
        <begin position="190"/>
        <end position="214"/>
    </location>
</feature>
<dbReference type="EMBL" id="FWXS01000002">
    <property type="protein sequence ID" value="SMC41928.1"/>
    <property type="molecule type" value="Genomic_DNA"/>
</dbReference>
<accession>A0A1W1Z1W3</accession>
<gene>
    <name evidence="3" type="ORF">SAMN06296427_10280</name>
</gene>
<name>A0A1W1Z1W3_9FLAO</name>
<protein>
    <submittedName>
        <fullName evidence="3">Threonine/homoserine efflux transporter RhtA</fullName>
    </submittedName>
</protein>
<feature type="transmembrane region" description="Helical" evidence="1">
    <location>
        <begin position="78"/>
        <end position="95"/>
    </location>
</feature>
<feature type="transmembrane region" description="Helical" evidence="1">
    <location>
        <begin position="9"/>
        <end position="31"/>
    </location>
</feature>
<feature type="transmembrane region" description="Helical" evidence="1">
    <location>
        <begin position="134"/>
        <end position="153"/>
    </location>
</feature>
<dbReference type="Proteomes" id="UP000192393">
    <property type="component" value="Unassembled WGS sequence"/>
</dbReference>
<dbReference type="OrthoDB" id="3180815at2"/>
<evidence type="ECO:0000313" key="3">
    <source>
        <dbReference type="EMBL" id="SMC41928.1"/>
    </source>
</evidence>
<dbReference type="SUPFAM" id="SSF103481">
    <property type="entry name" value="Multidrug resistance efflux transporter EmrE"/>
    <property type="match status" value="2"/>
</dbReference>
<organism evidence="3 4">
    <name type="scientific">Moheibacter sediminis</name>
    <dbReference type="NCBI Taxonomy" id="1434700"/>
    <lineage>
        <taxon>Bacteria</taxon>
        <taxon>Pseudomonadati</taxon>
        <taxon>Bacteroidota</taxon>
        <taxon>Flavobacteriia</taxon>
        <taxon>Flavobacteriales</taxon>
        <taxon>Weeksellaceae</taxon>
        <taxon>Moheibacter</taxon>
    </lineage>
</organism>
<feature type="domain" description="EamA" evidence="2">
    <location>
        <begin position="8"/>
        <end position="145"/>
    </location>
</feature>
<feature type="transmembrane region" description="Helical" evidence="1">
    <location>
        <begin position="240"/>
        <end position="261"/>
    </location>
</feature>
<dbReference type="PANTHER" id="PTHR22911">
    <property type="entry name" value="ACYL-MALONYL CONDENSING ENZYME-RELATED"/>
    <property type="match status" value="1"/>
</dbReference>
<feature type="transmembrane region" description="Helical" evidence="1">
    <location>
        <begin position="101"/>
        <end position="122"/>
    </location>
</feature>
<keyword evidence="4" id="KW-1185">Reference proteome</keyword>
<dbReference type="RefSeq" id="WP_084016138.1">
    <property type="nucleotide sequence ID" value="NZ_FWXS01000002.1"/>
</dbReference>
<feature type="transmembrane region" description="Helical" evidence="1">
    <location>
        <begin position="268"/>
        <end position="290"/>
    </location>
</feature>
<sequence length="326" mass="36043">MGKNDLLKGVLLVGFGASIYGMLATIVKIAYKEGFTTAEVTTSQFSIGLIALLILNLIQTKTTKKPLPKPQKSDIWKLMLAGTSLGFTSLFYYLSVQFINVSIAIVLLMQSVWIGVVVESILNRKLPAARKIIATFIILVGTLLATNVINSEINLDWRGIMFGMLAAMSFATTMFTSNKIALNLPVLRKSFLMLSGGAIVVFLFSFLTQIGPYFSEGISHFYDEMGFTFYQAKAFDFNILWKYGLFLSLFGTVLPPILFNLGFPKTGLGLGSIISSMELPVSVLMAYILLSEQVLAIQWLGIFIILFAIIFMNLNHKGKNSLDIYN</sequence>
<proteinExistence type="predicted"/>
<feature type="transmembrane region" description="Helical" evidence="1">
    <location>
        <begin position="37"/>
        <end position="58"/>
    </location>
</feature>
<dbReference type="InterPro" id="IPR000620">
    <property type="entry name" value="EamA_dom"/>
</dbReference>
<dbReference type="STRING" id="1434700.SAMN06296427_10280"/>
<keyword evidence="1" id="KW-0812">Transmembrane</keyword>
<dbReference type="PANTHER" id="PTHR22911:SF137">
    <property type="entry name" value="SOLUTE CARRIER FAMILY 35 MEMBER G2-RELATED"/>
    <property type="match status" value="1"/>
</dbReference>
<reference evidence="4" key="1">
    <citation type="submission" date="2017-04" db="EMBL/GenBank/DDBJ databases">
        <authorList>
            <person name="Varghese N."/>
            <person name="Submissions S."/>
        </authorList>
    </citation>
    <scope>NUCLEOTIDE SEQUENCE [LARGE SCALE GENOMIC DNA]</scope>
    <source>
        <strain evidence="4">CGMCC 1.12708</strain>
    </source>
</reference>
<keyword evidence="1" id="KW-1133">Transmembrane helix</keyword>
<evidence type="ECO:0000256" key="1">
    <source>
        <dbReference type="SAM" id="Phobius"/>
    </source>
</evidence>
<feature type="transmembrane region" description="Helical" evidence="1">
    <location>
        <begin position="296"/>
        <end position="314"/>
    </location>
</feature>